<dbReference type="Proteomes" id="UP000589626">
    <property type="component" value="Unassembled WGS sequence"/>
</dbReference>
<proteinExistence type="predicted"/>
<protein>
    <submittedName>
        <fullName evidence="1">Uncharacterized protein</fullName>
    </submittedName>
</protein>
<dbReference type="RefSeq" id="WP_183594207.1">
    <property type="nucleotide sequence ID" value="NZ_JACHWR010000003.1"/>
</dbReference>
<evidence type="ECO:0000313" key="1">
    <source>
        <dbReference type="EMBL" id="MBB3044324.1"/>
    </source>
</evidence>
<gene>
    <name evidence="1" type="ORF">FHU40_004161</name>
</gene>
<reference evidence="1 2" key="1">
    <citation type="submission" date="2020-08" db="EMBL/GenBank/DDBJ databases">
        <title>Sequencing the genomes of 1000 actinobacteria strains.</title>
        <authorList>
            <person name="Klenk H.-P."/>
        </authorList>
    </citation>
    <scope>NUCLEOTIDE SEQUENCE [LARGE SCALE GENOMIC DNA]</scope>
    <source>
        <strain evidence="1 2">DSM 105498</strain>
    </source>
</reference>
<keyword evidence="2" id="KW-1185">Reference proteome</keyword>
<evidence type="ECO:0000313" key="2">
    <source>
        <dbReference type="Proteomes" id="UP000589626"/>
    </source>
</evidence>
<comment type="caution">
    <text evidence="1">The sequence shown here is derived from an EMBL/GenBank/DDBJ whole genome shotgun (WGS) entry which is preliminary data.</text>
</comment>
<accession>A0A7W4VZR6</accession>
<dbReference type="AlphaFoldDB" id="A0A7W4VZR6"/>
<dbReference type="EMBL" id="JACHWR010000003">
    <property type="protein sequence ID" value="MBB3044324.1"/>
    <property type="molecule type" value="Genomic_DNA"/>
</dbReference>
<sequence length="66" mass="7047">MDAQFLSCEVTRCPACGRRSMVVTYEGLADPARPDEAAVWMPTHGACEHGCDTRGHLLPGLSTEAA</sequence>
<organism evidence="1 2">
    <name type="scientific">Nocardioides soli</name>
    <dbReference type="NCBI Taxonomy" id="1036020"/>
    <lineage>
        <taxon>Bacteria</taxon>
        <taxon>Bacillati</taxon>
        <taxon>Actinomycetota</taxon>
        <taxon>Actinomycetes</taxon>
        <taxon>Propionibacteriales</taxon>
        <taxon>Nocardioidaceae</taxon>
        <taxon>Nocardioides</taxon>
    </lineage>
</organism>
<name>A0A7W4VZR6_9ACTN</name>